<dbReference type="EMBL" id="CP003043">
    <property type="protein sequence ID" value="AFS01335.1"/>
    <property type="molecule type" value="Genomic_DNA"/>
</dbReference>
<dbReference type="Pfam" id="PF02826">
    <property type="entry name" value="2-Hacid_dh_C"/>
    <property type="match status" value="1"/>
</dbReference>
<dbReference type="CDD" id="cd12186">
    <property type="entry name" value="LDH"/>
    <property type="match status" value="1"/>
</dbReference>
<evidence type="ECO:0000313" key="7">
    <source>
        <dbReference type="EMBL" id="AFS01335.1"/>
    </source>
</evidence>
<dbReference type="KEGG" id="lbn:LBUCD034_2366"/>
<dbReference type="Pfam" id="PF00389">
    <property type="entry name" value="2-Hacid_dh"/>
    <property type="match status" value="1"/>
</dbReference>
<evidence type="ECO:0000256" key="4">
    <source>
        <dbReference type="RuleBase" id="RU003719"/>
    </source>
</evidence>
<gene>
    <name evidence="7" type="primary">ldhD4</name>
    <name evidence="7" type="ORF">LBUCD034_2366</name>
</gene>
<organism evidence="7 8">
    <name type="scientific">Lentilactobacillus buchneri subsp. silagei CD034</name>
    <dbReference type="NCBI Taxonomy" id="1071400"/>
    <lineage>
        <taxon>Bacteria</taxon>
        <taxon>Bacillati</taxon>
        <taxon>Bacillota</taxon>
        <taxon>Bacilli</taxon>
        <taxon>Lactobacillales</taxon>
        <taxon>Lactobacillaceae</taxon>
        <taxon>Lentilactobacillus</taxon>
        <taxon>Lentilactobacillus buchneri subsp. silagei</taxon>
    </lineage>
</organism>
<dbReference type="PATRIC" id="fig|1071400.3.peg.2277"/>
<comment type="similarity">
    <text evidence="1 4">Belongs to the D-isomer specific 2-hydroxyacid dehydrogenase family.</text>
</comment>
<evidence type="ECO:0000256" key="2">
    <source>
        <dbReference type="ARBA" id="ARBA00023002"/>
    </source>
</evidence>
<dbReference type="AlphaFoldDB" id="J9W947"/>
<dbReference type="PANTHER" id="PTHR43026">
    <property type="entry name" value="2-HYDROXYACID DEHYDROGENASE HOMOLOG 1-RELATED"/>
    <property type="match status" value="1"/>
</dbReference>
<evidence type="ECO:0000259" key="5">
    <source>
        <dbReference type="Pfam" id="PF00389"/>
    </source>
</evidence>
<dbReference type="SUPFAM" id="SSF51735">
    <property type="entry name" value="NAD(P)-binding Rossmann-fold domains"/>
    <property type="match status" value="1"/>
</dbReference>
<reference evidence="7 8" key="1">
    <citation type="journal article" date="2012" name="J. Biotechnol.">
        <title>Insights into the completely annotated genome of Lactobacillus buchneri CD034, a strain isolated from stable grass silage.</title>
        <authorList>
            <person name="Heinl S."/>
            <person name="Wibberg D."/>
            <person name="Eikmeyer F."/>
            <person name="Szczepanowski R."/>
            <person name="Blom J."/>
            <person name="Linke B."/>
            <person name="Goesmann A."/>
            <person name="Grabherr R."/>
            <person name="Schwab H."/>
            <person name="Puhler A."/>
            <person name="Schluter A."/>
        </authorList>
    </citation>
    <scope>NUCLEOTIDE SEQUENCE [LARGE SCALE GENOMIC DNA]</scope>
    <source>
        <strain evidence="7 8">CD034</strain>
    </source>
</reference>
<proteinExistence type="inferred from homology"/>
<dbReference type="InterPro" id="IPR058205">
    <property type="entry name" value="D-LDH-like"/>
</dbReference>
<dbReference type="InterPro" id="IPR006139">
    <property type="entry name" value="D-isomer_2_OHA_DH_cat_dom"/>
</dbReference>
<dbReference type="SUPFAM" id="SSF52283">
    <property type="entry name" value="Formate/glycerate dehydrogenase catalytic domain-like"/>
    <property type="match status" value="1"/>
</dbReference>
<dbReference type="GO" id="GO:0008720">
    <property type="term" value="F:D-lactate dehydrogenase (NAD+) activity"/>
    <property type="evidence" value="ECO:0007669"/>
    <property type="project" value="UniProtKB-EC"/>
</dbReference>
<sequence length="333" mass="37710">MMKKILAYNILGYEKEFVLEWAAEHPDVQVDFNDVELHDDTVDLAKGYDGIDYRQRSMLSETPDLYRKLRDFGITQLSLRSAGVDSCNLKWAKENGLTITNVPSYSPEAVAEMTLTHALNLVRHIPQFQSRMAKNDYIVEGLRSRELSEMTIGIIGVGRIGSTVAKIFKRFGARILGNDIHENAAFRDLVTYTSKEDIFKNADLITMHTYMSDENYHMIDKTQFAQMKPSAFFINCSRGPIVNTDALIDALQNHQIAGAGIDVIENETEIFNQSFDGDIPLKEYTKLKAMDNVFLTPHVAFYTDIAVKNMVKQSLDDTLKLITGQTTEHTIHV</sequence>
<dbReference type="Proteomes" id="UP000007332">
    <property type="component" value="Chromosome"/>
</dbReference>
<accession>J9W947</accession>
<keyword evidence="3" id="KW-0520">NAD</keyword>
<dbReference type="eggNOG" id="COG1052">
    <property type="taxonomic scope" value="Bacteria"/>
</dbReference>
<dbReference type="InterPro" id="IPR006140">
    <property type="entry name" value="D-isomer_DH_NAD-bd"/>
</dbReference>
<name>J9W947_LENBU</name>
<dbReference type="EC" id="1.1.1.28" evidence="7"/>
<keyword evidence="2 4" id="KW-0560">Oxidoreductase</keyword>
<evidence type="ECO:0000313" key="8">
    <source>
        <dbReference type="Proteomes" id="UP000007332"/>
    </source>
</evidence>
<dbReference type="Gene3D" id="3.40.50.720">
    <property type="entry name" value="NAD(P)-binding Rossmann-like Domain"/>
    <property type="match status" value="2"/>
</dbReference>
<dbReference type="PANTHER" id="PTHR43026:SF1">
    <property type="entry name" value="2-HYDROXYACID DEHYDROGENASE HOMOLOG 1-RELATED"/>
    <property type="match status" value="1"/>
</dbReference>
<dbReference type="InterPro" id="IPR036291">
    <property type="entry name" value="NAD(P)-bd_dom_sf"/>
</dbReference>
<feature type="domain" description="D-isomer specific 2-hydroxyacid dehydrogenase NAD-binding" evidence="6">
    <location>
        <begin position="116"/>
        <end position="300"/>
    </location>
</feature>
<feature type="domain" description="D-isomer specific 2-hydroxyacid dehydrogenase catalytic" evidence="5">
    <location>
        <begin position="26"/>
        <end position="330"/>
    </location>
</feature>
<dbReference type="InterPro" id="IPR029753">
    <property type="entry name" value="D-isomer_DH_CS"/>
</dbReference>
<evidence type="ECO:0000259" key="6">
    <source>
        <dbReference type="Pfam" id="PF02826"/>
    </source>
</evidence>
<dbReference type="STRING" id="1071400.LBUCD034_2366"/>
<dbReference type="PROSITE" id="PS00671">
    <property type="entry name" value="D_2_HYDROXYACID_DH_3"/>
    <property type="match status" value="1"/>
</dbReference>
<evidence type="ECO:0000256" key="3">
    <source>
        <dbReference type="ARBA" id="ARBA00023027"/>
    </source>
</evidence>
<evidence type="ECO:0000256" key="1">
    <source>
        <dbReference type="ARBA" id="ARBA00005854"/>
    </source>
</evidence>
<dbReference type="GO" id="GO:0051287">
    <property type="term" value="F:NAD binding"/>
    <property type="evidence" value="ECO:0007669"/>
    <property type="project" value="InterPro"/>
</dbReference>
<protein>
    <submittedName>
        <fullName evidence="7">D-lactate dehydrogenase</fullName>
        <ecNumber evidence="7">1.1.1.28</ecNumber>
    </submittedName>
</protein>
<keyword evidence="8" id="KW-1185">Reference proteome</keyword>
<dbReference type="HOGENOM" id="CLU_019796_1_1_9"/>